<gene>
    <name evidence="2" type="ORF">PoB_004421100</name>
</gene>
<feature type="compositionally biased region" description="Polar residues" evidence="1">
    <location>
        <begin position="101"/>
        <end position="110"/>
    </location>
</feature>
<keyword evidence="3" id="KW-1185">Reference proteome</keyword>
<feature type="compositionally biased region" description="Polar residues" evidence="1">
    <location>
        <begin position="73"/>
        <end position="87"/>
    </location>
</feature>
<proteinExistence type="predicted"/>
<dbReference type="Proteomes" id="UP000735302">
    <property type="component" value="Unassembled WGS sequence"/>
</dbReference>
<protein>
    <submittedName>
        <fullName evidence="2">Uncharacterized protein</fullName>
    </submittedName>
</protein>
<evidence type="ECO:0000256" key="1">
    <source>
        <dbReference type="SAM" id="MobiDB-lite"/>
    </source>
</evidence>
<evidence type="ECO:0000313" key="3">
    <source>
        <dbReference type="Proteomes" id="UP000735302"/>
    </source>
</evidence>
<name>A0AAV4BBA6_9GAST</name>
<comment type="caution">
    <text evidence="2">The sequence shown here is derived from an EMBL/GenBank/DDBJ whole genome shotgun (WGS) entry which is preliminary data.</text>
</comment>
<reference evidence="2 3" key="1">
    <citation type="journal article" date="2021" name="Elife">
        <title>Chloroplast acquisition without the gene transfer in kleptoplastic sea slugs, Plakobranchus ocellatus.</title>
        <authorList>
            <person name="Maeda T."/>
            <person name="Takahashi S."/>
            <person name="Yoshida T."/>
            <person name="Shimamura S."/>
            <person name="Takaki Y."/>
            <person name="Nagai Y."/>
            <person name="Toyoda A."/>
            <person name="Suzuki Y."/>
            <person name="Arimoto A."/>
            <person name="Ishii H."/>
            <person name="Satoh N."/>
            <person name="Nishiyama T."/>
            <person name="Hasebe M."/>
            <person name="Maruyama T."/>
            <person name="Minagawa J."/>
            <person name="Obokata J."/>
            <person name="Shigenobu S."/>
        </authorList>
    </citation>
    <scope>NUCLEOTIDE SEQUENCE [LARGE SCALE GENOMIC DNA]</scope>
</reference>
<dbReference type="EMBL" id="BLXT01004871">
    <property type="protein sequence ID" value="GFO17706.1"/>
    <property type="molecule type" value="Genomic_DNA"/>
</dbReference>
<dbReference type="AlphaFoldDB" id="A0AAV4BBA6"/>
<feature type="compositionally biased region" description="Basic residues" evidence="1">
    <location>
        <begin position="111"/>
        <end position="120"/>
    </location>
</feature>
<feature type="region of interest" description="Disordered" evidence="1">
    <location>
        <begin position="73"/>
        <end position="120"/>
    </location>
</feature>
<sequence length="120" mass="13648">MKKQTPIYSYIQTYTSRYNIYTHNTSFTAFRIPRDLRDTVVNSRTSCTHTNPGFTSCNSSISELYQHFKPLSSFRSSKNGKQTASPMTSHDTQTTSSTSSHAKNVTNSAQHKPHKHLEQD</sequence>
<organism evidence="2 3">
    <name type="scientific">Plakobranchus ocellatus</name>
    <dbReference type="NCBI Taxonomy" id="259542"/>
    <lineage>
        <taxon>Eukaryota</taxon>
        <taxon>Metazoa</taxon>
        <taxon>Spiralia</taxon>
        <taxon>Lophotrochozoa</taxon>
        <taxon>Mollusca</taxon>
        <taxon>Gastropoda</taxon>
        <taxon>Heterobranchia</taxon>
        <taxon>Euthyneura</taxon>
        <taxon>Panpulmonata</taxon>
        <taxon>Sacoglossa</taxon>
        <taxon>Placobranchoidea</taxon>
        <taxon>Plakobranchidae</taxon>
        <taxon>Plakobranchus</taxon>
    </lineage>
</organism>
<evidence type="ECO:0000313" key="2">
    <source>
        <dbReference type="EMBL" id="GFO17706.1"/>
    </source>
</evidence>
<accession>A0AAV4BBA6</accession>
<feature type="compositionally biased region" description="Low complexity" evidence="1">
    <location>
        <begin position="88"/>
        <end position="100"/>
    </location>
</feature>